<accession>A0A2A6CV19</accession>
<reference evidence="1" key="2">
    <citation type="submission" date="2022-06" db="UniProtKB">
        <authorList>
            <consortium name="EnsemblMetazoa"/>
        </authorList>
    </citation>
    <scope>IDENTIFICATION</scope>
    <source>
        <strain evidence="1">PS312</strain>
    </source>
</reference>
<reference evidence="2" key="1">
    <citation type="journal article" date="2008" name="Nat. Genet.">
        <title>The Pristionchus pacificus genome provides a unique perspective on nematode lifestyle and parasitism.</title>
        <authorList>
            <person name="Dieterich C."/>
            <person name="Clifton S.W."/>
            <person name="Schuster L.N."/>
            <person name="Chinwalla A."/>
            <person name="Delehaunty K."/>
            <person name="Dinkelacker I."/>
            <person name="Fulton L."/>
            <person name="Fulton R."/>
            <person name="Godfrey J."/>
            <person name="Minx P."/>
            <person name="Mitreva M."/>
            <person name="Roeseler W."/>
            <person name="Tian H."/>
            <person name="Witte H."/>
            <person name="Yang S.P."/>
            <person name="Wilson R.K."/>
            <person name="Sommer R.J."/>
        </authorList>
    </citation>
    <scope>NUCLEOTIDE SEQUENCE [LARGE SCALE GENOMIC DNA]</scope>
    <source>
        <strain evidence="2">PS312</strain>
    </source>
</reference>
<organism evidence="1 2">
    <name type="scientific">Pristionchus pacificus</name>
    <name type="common">Parasitic nematode worm</name>
    <dbReference type="NCBI Taxonomy" id="54126"/>
    <lineage>
        <taxon>Eukaryota</taxon>
        <taxon>Metazoa</taxon>
        <taxon>Ecdysozoa</taxon>
        <taxon>Nematoda</taxon>
        <taxon>Chromadorea</taxon>
        <taxon>Rhabditida</taxon>
        <taxon>Rhabditina</taxon>
        <taxon>Diplogasteromorpha</taxon>
        <taxon>Diplogasteroidea</taxon>
        <taxon>Neodiplogasteridae</taxon>
        <taxon>Pristionchus</taxon>
    </lineage>
</organism>
<dbReference type="AlphaFoldDB" id="A0A2A6CV19"/>
<dbReference type="EnsemblMetazoa" id="PPA36194.1">
    <property type="protein sequence ID" value="PPA36194.1"/>
    <property type="gene ID" value="WBGene00274563"/>
</dbReference>
<gene>
    <name evidence="1" type="primary">WBGene00274563</name>
</gene>
<sequence>ILLVKLLPVTWSVEYIFLIVIRVMTMVLLVRDVLSLMIAPQYWFFVVPSLVVSLASIICSFFPRSLSFIIILITHFMLHCCTILIGIIHALHFIIAPDSFITSSRKALNAMLPGGWNEHRDYISSMRVSALVALFYFLIALYVPATYDDIAASIHINFSLVLNVLFSPSRMLSQTGRKLQK</sequence>
<name>A0A2A6CV19_PRIPA</name>
<accession>A0A8R1UPV1</accession>
<evidence type="ECO:0000313" key="1">
    <source>
        <dbReference type="EnsemblMetazoa" id="PPA36194.1"/>
    </source>
</evidence>
<dbReference type="Proteomes" id="UP000005239">
    <property type="component" value="Unassembled WGS sequence"/>
</dbReference>
<protein>
    <submittedName>
        <fullName evidence="1">Uncharacterized protein</fullName>
    </submittedName>
</protein>
<evidence type="ECO:0000313" key="2">
    <source>
        <dbReference type="Proteomes" id="UP000005239"/>
    </source>
</evidence>
<keyword evidence="2" id="KW-1185">Reference proteome</keyword>
<proteinExistence type="predicted"/>